<feature type="compositionally biased region" description="Basic and acidic residues" evidence="6">
    <location>
        <begin position="451"/>
        <end position="462"/>
    </location>
</feature>
<comment type="similarity">
    <text evidence="2">Belongs to the ODF2 family.</text>
</comment>
<proteinExistence type="inferred from homology"/>
<dbReference type="PANTHER" id="PTHR23162">
    <property type="entry name" value="OUTER DENSE FIBER OF SPERM TAILS 2"/>
    <property type="match status" value="1"/>
</dbReference>
<keyword evidence="3" id="KW-0963">Cytoplasm</keyword>
<evidence type="ECO:0000256" key="6">
    <source>
        <dbReference type="SAM" id="MobiDB-lite"/>
    </source>
</evidence>
<organism evidence="7 8">
    <name type="scientific">Macrostomum lignano</name>
    <dbReference type="NCBI Taxonomy" id="282301"/>
    <lineage>
        <taxon>Eukaryota</taxon>
        <taxon>Metazoa</taxon>
        <taxon>Spiralia</taxon>
        <taxon>Lophotrochozoa</taxon>
        <taxon>Platyhelminthes</taxon>
        <taxon>Rhabditophora</taxon>
        <taxon>Macrostomorpha</taxon>
        <taxon>Macrostomida</taxon>
        <taxon>Macrostomidae</taxon>
        <taxon>Macrostomum</taxon>
    </lineage>
</organism>
<evidence type="ECO:0000256" key="4">
    <source>
        <dbReference type="ARBA" id="ARBA00023054"/>
    </source>
</evidence>
<dbReference type="InterPro" id="IPR026099">
    <property type="entry name" value="Odf2-rel"/>
</dbReference>
<feature type="region of interest" description="Disordered" evidence="6">
    <location>
        <begin position="482"/>
        <end position="518"/>
    </location>
</feature>
<feature type="compositionally biased region" description="Low complexity" evidence="6">
    <location>
        <begin position="483"/>
        <end position="499"/>
    </location>
</feature>
<dbReference type="PANTHER" id="PTHR23162:SF10">
    <property type="entry name" value="FI13205P"/>
    <property type="match status" value="1"/>
</dbReference>
<feature type="region of interest" description="Disordered" evidence="6">
    <location>
        <begin position="158"/>
        <end position="195"/>
    </location>
</feature>
<dbReference type="GO" id="GO:1902017">
    <property type="term" value="P:regulation of cilium assembly"/>
    <property type="evidence" value="ECO:0007669"/>
    <property type="project" value="TreeGrafter"/>
</dbReference>
<evidence type="ECO:0000256" key="5">
    <source>
        <dbReference type="ARBA" id="ARBA00023212"/>
    </source>
</evidence>
<dbReference type="AlphaFoldDB" id="A0A267H8E2"/>
<feature type="compositionally biased region" description="Basic and acidic residues" evidence="6">
    <location>
        <begin position="158"/>
        <end position="174"/>
    </location>
</feature>
<evidence type="ECO:0000313" key="7">
    <source>
        <dbReference type="EMBL" id="PAA94553.1"/>
    </source>
</evidence>
<keyword evidence="4" id="KW-0175">Coiled coil</keyword>
<keyword evidence="8" id="KW-1185">Reference proteome</keyword>
<keyword evidence="5" id="KW-0206">Cytoskeleton</keyword>
<sequence length="718" mass="79466">MSRSRDYSPVVHAAVDDEAPVHVRKPKKPTARAVTEKPGQLSKQKKQQQQQKQKQRPESAQRGGSQKRSTGPGVKFRQTRTPGAGYTGSEDELSPRDEQPVPSRSHWIDSYESAPKAADAIDPLEHALDEHRIESSGDDPVAFEGRLRTLMSEVDQLKLEAAETRARHSSDRQQDQQPPLSGEAPPHPTSSAGVRILADAEADLDALSECLEAAASRGRLAPPSPQFEAEIRSRIAAALDATARLRRAARRLADAEAASAADSATAAGELASLTGRLAESERRRTALEADTDALRAELAAARERVGAAESARGHLRLQLRQREADCDRLAVQLRGLETQLAQARIDRDSLEQAVRSRQRQSSGDTADLFDKKSLQSATSGDPADQRRASELKLAARAMKQRLKLLQTESQAAATELAASKSRCEQLERENQQLLAASGQPSDSSRMQESIRSLERQLETQRSECEGLRNAMRHYESLIEEYKQQQVQQRTQNQQQQQQPQPSPSPPQSARRRADEAEAAKTAELLRLREAELDEANAKLKEYESGAAASRARSSSASASEDETRRLRERCDDLEQRLRAADEERRDALRALAKREDAERAAQDQLEAKRRECAALMQQVEQLSAAERDRRDTSPSGGRRLQSRCADLESQLAAQRAEAARALRESEEETRRCQRQVGDMQERLDRAEATARSLQSHVNFLKSSYANLFSATGAPPLVS</sequence>
<comment type="caution">
    <text evidence="7">The sequence shown here is derived from an EMBL/GenBank/DDBJ whole genome shotgun (WGS) entry which is preliminary data.</text>
</comment>
<accession>A0A267H8E2</accession>
<feature type="compositionally biased region" description="Basic and acidic residues" evidence="6">
    <location>
        <begin position="123"/>
        <end position="135"/>
    </location>
</feature>
<dbReference type="OrthoDB" id="413404at2759"/>
<protein>
    <submittedName>
        <fullName evidence="7">Uncharacterized protein</fullName>
    </submittedName>
</protein>
<dbReference type="GO" id="GO:0005813">
    <property type="term" value="C:centrosome"/>
    <property type="evidence" value="ECO:0007669"/>
    <property type="project" value="UniProtKB-SubCell"/>
</dbReference>
<comment type="subcellular location">
    <subcellularLocation>
        <location evidence="1">Cytoplasm</location>
        <location evidence="1">Cytoskeleton</location>
        <location evidence="1">Microtubule organizing center</location>
        <location evidence="1">Centrosome</location>
    </subcellularLocation>
</comment>
<feature type="region of interest" description="Disordered" evidence="6">
    <location>
        <begin position="434"/>
        <end position="462"/>
    </location>
</feature>
<reference evidence="7 8" key="1">
    <citation type="submission" date="2017-06" db="EMBL/GenBank/DDBJ databases">
        <title>A platform for efficient transgenesis in Macrostomum lignano, a flatworm model organism for stem cell research.</title>
        <authorList>
            <person name="Berezikov E."/>
        </authorList>
    </citation>
    <scope>NUCLEOTIDE SEQUENCE [LARGE SCALE GENOMIC DNA]</scope>
    <source>
        <strain evidence="7">DV1</strain>
        <tissue evidence="7">Whole organism</tissue>
    </source>
</reference>
<feature type="region of interest" description="Disordered" evidence="6">
    <location>
        <begin position="621"/>
        <end position="642"/>
    </location>
</feature>
<feature type="compositionally biased region" description="Polar residues" evidence="6">
    <location>
        <begin position="434"/>
        <end position="450"/>
    </location>
</feature>
<evidence type="ECO:0000313" key="8">
    <source>
        <dbReference type="Proteomes" id="UP000215902"/>
    </source>
</evidence>
<dbReference type="Proteomes" id="UP000215902">
    <property type="component" value="Unassembled WGS sequence"/>
</dbReference>
<dbReference type="EMBL" id="NIVC01000006">
    <property type="protein sequence ID" value="PAA94553.1"/>
    <property type="molecule type" value="Genomic_DNA"/>
</dbReference>
<feature type="region of interest" description="Disordered" evidence="6">
    <location>
        <begin position="1"/>
        <end position="140"/>
    </location>
</feature>
<evidence type="ECO:0000256" key="2">
    <source>
        <dbReference type="ARBA" id="ARBA00009316"/>
    </source>
</evidence>
<name>A0A267H8E2_9PLAT</name>
<evidence type="ECO:0000256" key="3">
    <source>
        <dbReference type="ARBA" id="ARBA00022490"/>
    </source>
</evidence>
<feature type="region of interest" description="Disordered" evidence="6">
    <location>
        <begin position="542"/>
        <end position="566"/>
    </location>
</feature>
<feature type="region of interest" description="Disordered" evidence="6">
    <location>
        <begin position="352"/>
        <end position="387"/>
    </location>
</feature>
<dbReference type="STRING" id="282301.A0A267H8E2"/>
<gene>
    <name evidence="7" type="ORF">BOX15_Mlig006679g1</name>
</gene>
<feature type="compositionally biased region" description="Low complexity" evidence="6">
    <location>
        <begin position="546"/>
        <end position="558"/>
    </location>
</feature>
<evidence type="ECO:0000256" key="1">
    <source>
        <dbReference type="ARBA" id="ARBA00004300"/>
    </source>
</evidence>